<feature type="non-terminal residue" evidence="4">
    <location>
        <position position="112"/>
    </location>
</feature>
<feature type="non-terminal residue" evidence="4">
    <location>
        <position position="1"/>
    </location>
</feature>
<dbReference type="OrthoDB" id="4772757at2759"/>
<dbReference type="InterPro" id="IPR002110">
    <property type="entry name" value="Ankyrin_rpt"/>
</dbReference>
<comment type="caution">
    <text evidence="4">The sequence shown here is derived from an EMBL/GenBank/DDBJ whole genome shotgun (WGS) entry which is preliminary data.</text>
</comment>
<evidence type="ECO:0000313" key="4">
    <source>
        <dbReference type="EMBL" id="KAF1842983.1"/>
    </source>
</evidence>
<sequence>LLELGANADAQPGTFGTALCTACDGPQDVEMVKLILASGPKDTLNKACGTIGTPLHIAASSGHYDTVAVLLGAGADPNAPGGSFGDALQAASVFGHEEIVELLLEHGAKVDQ</sequence>
<keyword evidence="1" id="KW-0677">Repeat</keyword>
<evidence type="ECO:0000313" key="5">
    <source>
        <dbReference type="Proteomes" id="UP000800039"/>
    </source>
</evidence>
<dbReference type="PANTHER" id="PTHR24198:SF169">
    <property type="entry name" value="NON-SPECIFIC SERINE_THREONINE PROTEIN KINASE"/>
    <property type="match status" value="1"/>
</dbReference>
<dbReference type="GeneID" id="63844569"/>
<keyword evidence="2 3" id="KW-0040">ANK repeat</keyword>
<name>A0A9P4GBU5_9PLEO</name>
<accession>A0A9P4GBU5</accession>
<dbReference type="EMBL" id="ML976617">
    <property type="protein sequence ID" value="KAF1842983.1"/>
    <property type="molecule type" value="Genomic_DNA"/>
</dbReference>
<protein>
    <submittedName>
        <fullName evidence="4">Ankyrin</fullName>
    </submittedName>
</protein>
<dbReference type="Pfam" id="PF13637">
    <property type="entry name" value="Ank_4"/>
    <property type="match status" value="1"/>
</dbReference>
<reference evidence="4" key="1">
    <citation type="submission" date="2020-01" db="EMBL/GenBank/DDBJ databases">
        <authorList>
            <consortium name="DOE Joint Genome Institute"/>
            <person name="Haridas S."/>
            <person name="Albert R."/>
            <person name="Binder M."/>
            <person name="Bloem J."/>
            <person name="Labutti K."/>
            <person name="Salamov A."/>
            <person name="Andreopoulos B."/>
            <person name="Baker S.E."/>
            <person name="Barry K."/>
            <person name="Bills G."/>
            <person name="Bluhm B.H."/>
            <person name="Cannon C."/>
            <person name="Castanera R."/>
            <person name="Culley D.E."/>
            <person name="Daum C."/>
            <person name="Ezra D."/>
            <person name="Gonzalez J.B."/>
            <person name="Henrissat B."/>
            <person name="Kuo A."/>
            <person name="Liang C."/>
            <person name="Lipzen A."/>
            <person name="Lutzoni F."/>
            <person name="Magnuson J."/>
            <person name="Mondo S."/>
            <person name="Nolan M."/>
            <person name="Ohm R."/>
            <person name="Pangilinan J."/>
            <person name="Park H.-J."/>
            <person name="Ramirez L."/>
            <person name="Alfaro M."/>
            <person name="Sun H."/>
            <person name="Tritt A."/>
            <person name="Yoshinaga Y."/>
            <person name="Zwiers L.-H."/>
            <person name="Turgeon B.G."/>
            <person name="Goodwin S.B."/>
            <person name="Spatafora J.W."/>
            <person name="Crous P.W."/>
            <person name="Grigoriev I.V."/>
        </authorList>
    </citation>
    <scope>NUCLEOTIDE SEQUENCE</scope>
    <source>
        <strain evidence="4">CBS 394.84</strain>
    </source>
</reference>
<feature type="repeat" description="ANK" evidence="3">
    <location>
        <begin position="53"/>
        <end position="82"/>
    </location>
</feature>
<dbReference type="InterPro" id="IPR036770">
    <property type="entry name" value="Ankyrin_rpt-contain_sf"/>
</dbReference>
<evidence type="ECO:0000256" key="1">
    <source>
        <dbReference type="ARBA" id="ARBA00022737"/>
    </source>
</evidence>
<organism evidence="4 5">
    <name type="scientific">Cucurbitaria berberidis CBS 394.84</name>
    <dbReference type="NCBI Taxonomy" id="1168544"/>
    <lineage>
        <taxon>Eukaryota</taxon>
        <taxon>Fungi</taxon>
        <taxon>Dikarya</taxon>
        <taxon>Ascomycota</taxon>
        <taxon>Pezizomycotina</taxon>
        <taxon>Dothideomycetes</taxon>
        <taxon>Pleosporomycetidae</taxon>
        <taxon>Pleosporales</taxon>
        <taxon>Pleosporineae</taxon>
        <taxon>Cucurbitariaceae</taxon>
        <taxon>Cucurbitaria</taxon>
    </lineage>
</organism>
<dbReference type="SMART" id="SM00248">
    <property type="entry name" value="ANK"/>
    <property type="match status" value="3"/>
</dbReference>
<dbReference type="Proteomes" id="UP000800039">
    <property type="component" value="Unassembled WGS sequence"/>
</dbReference>
<dbReference type="SUPFAM" id="SSF48403">
    <property type="entry name" value="Ankyrin repeat"/>
    <property type="match status" value="1"/>
</dbReference>
<evidence type="ECO:0000256" key="3">
    <source>
        <dbReference type="PROSITE-ProRule" id="PRU00023"/>
    </source>
</evidence>
<gene>
    <name evidence="4" type="ORF">K460DRAFT_241113</name>
</gene>
<dbReference type="RefSeq" id="XP_040785546.1">
    <property type="nucleotide sequence ID" value="XM_040927316.1"/>
</dbReference>
<keyword evidence="5" id="KW-1185">Reference proteome</keyword>
<dbReference type="PROSITE" id="PS50297">
    <property type="entry name" value="ANK_REP_REGION"/>
    <property type="match status" value="2"/>
</dbReference>
<dbReference type="PRINTS" id="PR01415">
    <property type="entry name" value="ANKYRIN"/>
</dbReference>
<dbReference type="AlphaFoldDB" id="A0A9P4GBU5"/>
<proteinExistence type="predicted"/>
<feature type="repeat" description="ANK" evidence="3">
    <location>
        <begin position="87"/>
        <end position="112"/>
    </location>
</feature>
<dbReference type="Gene3D" id="1.25.40.20">
    <property type="entry name" value="Ankyrin repeat-containing domain"/>
    <property type="match status" value="1"/>
</dbReference>
<dbReference type="PANTHER" id="PTHR24198">
    <property type="entry name" value="ANKYRIN REPEAT AND PROTEIN KINASE DOMAIN-CONTAINING PROTEIN"/>
    <property type="match status" value="1"/>
</dbReference>
<evidence type="ECO:0000256" key="2">
    <source>
        <dbReference type="ARBA" id="ARBA00023043"/>
    </source>
</evidence>
<dbReference type="PROSITE" id="PS50088">
    <property type="entry name" value="ANK_REPEAT"/>
    <property type="match status" value="2"/>
</dbReference>